<reference evidence="2 3" key="1">
    <citation type="submission" date="2019-05" db="EMBL/GenBank/DDBJ databases">
        <title>Mikania micrantha, genome provides insights into the molecular mechanism of rapid growth.</title>
        <authorList>
            <person name="Liu B."/>
        </authorList>
    </citation>
    <scope>NUCLEOTIDE SEQUENCE [LARGE SCALE GENOMIC DNA]</scope>
    <source>
        <strain evidence="2">NLD-2019</strain>
        <tissue evidence="2">Leaf</tissue>
    </source>
</reference>
<dbReference type="EMBL" id="SZYD01002097">
    <property type="protein sequence ID" value="KAC9942916.1"/>
    <property type="molecule type" value="Genomic_DNA"/>
</dbReference>
<name>A0A5N6LAX5_9ASTR</name>
<feature type="region of interest" description="Disordered" evidence="1">
    <location>
        <begin position="32"/>
        <end position="70"/>
    </location>
</feature>
<evidence type="ECO:0000313" key="2">
    <source>
        <dbReference type="EMBL" id="KAC9942916.1"/>
    </source>
</evidence>
<accession>A0A5N6LAX5</accession>
<dbReference type="Proteomes" id="UP000326396">
    <property type="component" value="Unassembled WGS sequence"/>
</dbReference>
<proteinExistence type="predicted"/>
<evidence type="ECO:0000256" key="1">
    <source>
        <dbReference type="SAM" id="MobiDB-lite"/>
    </source>
</evidence>
<sequence>MLATSSPIDIHDMGFAMKKRMMVMVMVDDNDDGKLTSMKEEDQELEPNNHHRIPRGSWQSGESTSNDTHA</sequence>
<protein>
    <submittedName>
        <fullName evidence="2">Uncharacterized protein</fullName>
    </submittedName>
</protein>
<gene>
    <name evidence="2" type="ORF">E3N88_45047</name>
</gene>
<keyword evidence="3" id="KW-1185">Reference proteome</keyword>
<organism evidence="2 3">
    <name type="scientific">Mikania micrantha</name>
    <name type="common">bitter vine</name>
    <dbReference type="NCBI Taxonomy" id="192012"/>
    <lineage>
        <taxon>Eukaryota</taxon>
        <taxon>Viridiplantae</taxon>
        <taxon>Streptophyta</taxon>
        <taxon>Embryophyta</taxon>
        <taxon>Tracheophyta</taxon>
        <taxon>Spermatophyta</taxon>
        <taxon>Magnoliopsida</taxon>
        <taxon>eudicotyledons</taxon>
        <taxon>Gunneridae</taxon>
        <taxon>Pentapetalae</taxon>
        <taxon>asterids</taxon>
        <taxon>campanulids</taxon>
        <taxon>Asterales</taxon>
        <taxon>Asteraceae</taxon>
        <taxon>Asteroideae</taxon>
        <taxon>Heliantheae alliance</taxon>
        <taxon>Eupatorieae</taxon>
        <taxon>Mikania</taxon>
    </lineage>
</organism>
<feature type="compositionally biased region" description="Polar residues" evidence="1">
    <location>
        <begin position="57"/>
        <end position="70"/>
    </location>
</feature>
<comment type="caution">
    <text evidence="2">The sequence shown here is derived from an EMBL/GenBank/DDBJ whole genome shotgun (WGS) entry which is preliminary data.</text>
</comment>
<evidence type="ECO:0000313" key="3">
    <source>
        <dbReference type="Proteomes" id="UP000326396"/>
    </source>
</evidence>
<dbReference type="AlphaFoldDB" id="A0A5N6LAX5"/>